<dbReference type="HOGENOM" id="CLU_1305502_0_0_1"/>
<dbReference type="InParanoid" id="A0A0C2ZA98"/>
<proteinExistence type="predicted"/>
<dbReference type="Proteomes" id="UP000053989">
    <property type="component" value="Unassembled WGS sequence"/>
</dbReference>
<evidence type="ECO:0000313" key="2">
    <source>
        <dbReference type="Proteomes" id="UP000053989"/>
    </source>
</evidence>
<sequence length="211" mass="23739">MSYLNTLCVVPSMVNLDVLEKLEQYANRLISVDQAVDGIKAIMGADYIHEDWMQLMAYLLDNVTVVTRFAEVKDQFLQLLVAQPDASEDDVDEEELQEEEEVGQTLIRTIQPPTAVGQSSRDSYMSRLQDIIDNYEQGHSSPLQSSGVPRGVLDLKDVVPQAVYVVKFLSAGAWAFVMESLWLWLPNRIYIEATSPKHILDNNPPSHIDAT</sequence>
<dbReference type="AlphaFoldDB" id="A0A0C2ZA98"/>
<protein>
    <submittedName>
        <fullName evidence="1">Uncharacterized protein</fullName>
    </submittedName>
</protein>
<name>A0A0C2ZA98_9AGAM</name>
<accession>A0A0C2ZA98</accession>
<reference evidence="2" key="2">
    <citation type="submission" date="2015-01" db="EMBL/GenBank/DDBJ databases">
        <title>Evolutionary Origins and Diversification of the Mycorrhizal Mutualists.</title>
        <authorList>
            <consortium name="DOE Joint Genome Institute"/>
            <consortium name="Mycorrhizal Genomics Consortium"/>
            <person name="Kohler A."/>
            <person name="Kuo A."/>
            <person name="Nagy L.G."/>
            <person name="Floudas D."/>
            <person name="Copeland A."/>
            <person name="Barry K.W."/>
            <person name="Cichocki N."/>
            <person name="Veneault-Fourrey C."/>
            <person name="LaButti K."/>
            <person name="Lindquist E.A."/>
            <person name="Lipzen A."/>
            <person name="Lundell T."/>
            <person name="Morin E."/>
            <person name="Murat C."/>
            <person name="Riley R."/>
            <person name="Ohm R."/>
            <person name="Sun H."/>
            <person name="Tunlid A."/>
            <person name="Henrissat B."/>
            <person name="Grigoriev I.V."/>
            <person name="Hibbett D.S."/>
            <person name="Martin F."/>
        </authorList>
    </citation>
    <scope>NUCLEOTIDE SEQUENCE [LARGE SCALE GENOMIC DNA]</scope>
    <source>
        <strain evidence="2">Foug A</strain>
    </source>
</reference>
<keyword evidence="2" id="KW-1185">Reference proteome</keyword>
<dbReference type="EMBL" id="KN822081">
    <property type="protein sequence ID" value="KIM58798.1"/>
    <property type="molecule type" value="Genomic_DNA"/>
</dbReference>
<reference evidence="1 2" key="1">
    <citation type="submission" date="2014-04" db="EMBL/GenBank/DDBJ databases">
        <authorList>
            <consortium name="DOE Joint Genome Institute"/>
            <person name="Kuo A."/>
            <person name="Kohler A."/>
            <person name="Nagy L.G."/>
            <person name="Floudas D."/>
            <person name="Copeland A."/>
            <person name="Barry K.W."/>
            <person name="Cichocki N."/>
            <person name="Veneault-Fourrey C."/>
            <person name="LaButti K."/>
            <person name="Lindquist E.A."/>
            <person name="Lipzen A."/>
            <person name="Lundell T."/>
            <person name="Morin E."/>
            <person name="Murat C."/>
            <person name="Sun H."/>
            <person name="Tunlid A."/>
            <person name="Henrissat B."/>
            <person name="Grigoriev I.V."/>
            <person name="Hibbett D.S."/>
            <person name="Martin F."/>
            <person name="Nordberg H.P."/>
            <person name="Cantor M.N."/>
            <person name="Hua S.X."/>
        </authorList>
    </citation>
    <scope>NUCLEOTIDE SEQUENCE [LARGE SCALE GENOMIC DNA]</scope>
    <source>
        <strain evidence="1 2">Foug A</strain>
    </source>
</reference>
<evidence type="ECO:0000313" key="1">
    <source>
        <dbReference type="EMBL" id="KIM58798.1"/>
    </source>
</evidence>
<gene>
    <name evidence="1" type="ORF">SCLCIDRAFT_10137</name>
</gene>
<organism evidence="1 2">
    <name type="scientific">Scleroderma citrinum Foug A</name>
    <dbReference type="NCBI Taxonomy" id="1036808"/>
    <lineage>
        <taxon>Eukaryota</taxon>
        <taxon>Fungi</taxon>
        <taxon>Dikarya</taxon>
        <taxon>Basidiomycota</taxon>
        <taxon>Agaricomycotina</taxon>
        <taxon>Agaricomycetes</taxon>
        <taxon>Agaricomycetidae</taxon>
        <taxon>Boletales</taxon>
        <taxon>Sclerodermatineae</taxon>
        <taxon>Sclerodermataceae</taxon>
        <taxon>Scleroderma</taxon>
    </lineage>
</organism>